<accession>A0ACC7LN19</accession>
<organism evidence="1 2">
    <name type="scientific">Meishania litoralis</name>
    <dbReference type="NCBI Taxonomy" id="3434685"/>
    <lineage>
        <taxon>Bacteria</taxon>
        <taxon>Pseudomonadati</taxon>
        <taxon>Bacteroidota</taxon>
        <taxon>Flavobacteriia</taxon>
        <taxon>Flavobacteriales</taxon>
        <taxon>Flavobacteriaceae</taxon>
        <taxon>Meishania</taxon>
    </lineage>
</organism>
<keyword evidence="2" id="KW-1185">Reference proteome</keyword>
<evidence type="ECO:0000313" key="1">
    <source>
        <dbReference type="EMBL" id="MFH6604674.1"/>
    </source>
</evidence>
<comment type="caution">
    <text evidence="1">The sequence shown here is derived from an EMBL/GenBank/DDBJ whole genome shotgun (WGS) entry which is preliminary data.</text>
</comment>
<dbReference type="EMBL" id="JBHFPV010000004">
    <property type="protein sequence ID" value="MFH6604674.1"/>
    <property type="molecule type" value="Genomic_DNA"/>
</dbReference>
<proteinExistence type="predicted"/>
<name>A0ACC7LN19_9FLAO</name>
<dbReference type="Proteomes" id="UP001595191">
    <property type="component" value="Unassembled WGS sequence"/>
</dbReference>
<gene>
    <name evidence="1" type="ORF">ACEZ3G_14390</name>
</gene>
<sequence length="538" mass="61867">MKHAILGFLLITIHFLGCSQQKKTSSPYVLIIQPIVVQSDKGDNPASIAVPEELVDRSYEKAGVDFRFLEPIFYNDTKTRDGLINLDEIVENVRKEGILRGQDDVVNMFFVNAVDGNKGPLGRGMMNGNFTFIALGERTEEEDDRELKYMQAFVIAHEVGHNLSLKHIIDDDNIPDDVPNIQGDGNFKDRIDPKYSLTDYQIDIVRKSNLVHPRIDFLKKEKGEIAILDETFEPYFSQLQIREISAFVGENPPLQQVDSARVFARKKFASAVTNFTPKEKKCISYVTERVIEILEKNSISLMADQPWRFIKIEDWLCGGFAHTRGTYIILSQRHIDYLTKEWSENMTPEDEQALVVKLGGLLVHEQMHSLQRTYKSRFTKLYTENWNFVRADITVDESIKVDQVSNPDAPIAEWLISNPVDKDSYYWLRTLLKKGKGIPVMGKDFVDKVFIIRKMNGNYFVQKDSLQNPNYKTVDDIPFYKNSFPTSRGLDHPNEISAYMFSDYFKALAEEKKPFSDTAPEASKNAKAFTDWIKVYMK</sequence>
<protein>
    <submittedName>
        <fullName evidence="1">Uncharacterized protein</fullName>
    </submittedName>
</protein>
<evidence type="ECO:0000313" key="2">
    <source>
        <dbReference type="Proteomes" id="UP001595191"/>
    </source>
</evidence>
<reference evidence="1" key="1">
    <citation type="submission" date="2024-09" db="EMBL/GenBank/DDBJ databases">
        <authorList>
            <person name="Liu J."/>
        </authorList>
    </citation>
    <scope>NUCLEOTIDE SEQUENCE</scope>
    <source>
        <strain evidence="1">NBU2967</strain>
    </source>
</reference>